<accession>A0A2W7QQ61</accession>
<dbReference type="EMBL" id="QKZU01000023">
    <property type="protein sequence ID" value="PZX50484.1"/>
    <property type="molecule type" value="Genomic_DNA"/>
</dbReference>
<reference evidence="1 3" key="1">
    <citation type="submission" date="2018-06" db="EMBL/GenBank/DDBJ databases">
        <title>Genomic Encyclopedia of Archaeal and Bacterial Type Strains, Phase II (KMG-II): from individual species to whole genera.</title>
        <authorList>
            <person name="Goeker M."/>
        </authorList>
    </citation>
    <scope>NUCLEOTIDE SEQUENCE [LARGE SCALE GENOMIC DNA]</scope>
    <source>
        <strain evidence="1 3">DSM 22686</strain>
    </source>
</reference>
<organism evidence="1 3">
    <name type="scientific">Algoriphagus ratkowskyi</name>
    <dbReference type="NCBI Taxonomy" id="57028"/>
    <lineage>
        <taxon>Bacteria</taxon>
        <taxon>Pseudomonadati</taxon>
        <taxon>Bacteroidota</taxon>
        <taxon>Cytophagia</taxon>
        <taxon>Cytophagales</taxon>
        <taxon>Cyclobacteriaceae</taxon>
        <taxon>Algoriphagus</taxon>
    </lineage>
</organism>
<evidence type="ECO:0000313" key="4">
    <source>
        <dbReference type="Proteomes" id="UP000321927"/>
    </source>
</evidence>
<reference evidence="2 4" key="2">
    <citation type="submission" date="2019-08" db="EMBL/GenBank/DDBJ databases">
        <title>Genome of Algoriphagus ratkowskyi IC026.</title>
        <authorList>
            <person name="Bowman J.P."/>
        </authorList>
    </citation>
    <scope>NUCLEOTIDE SEQUENCE [LARGE SCALE GENOMIC DNA]</scope>
    <source>
        <strain evidence="2 4">IC026</strain>
    </source>
</reference>
<keyword evidence="4" id="KW-1185">Reference proteome</keyword>
<gene>
    <name evidence="2" type="ORF">ESW18_19315</name>
    <name evidence="1" type="ORF">LV84_04047</name>
</gene>
<dbReference type="Proteomes" id="UP000249115">
    <property type="component" value="Unassembled WGS sequence"/>
</dbReference>
<evidence type="ECO:0000313" key="1">
    <source>
        <dbReference type="EMBL" id="PZX50484.1"/>
    </source>
</evidence>
<protein>
    <submittedName>
        <fullName evidence="2">Addiction module component CHP02574 family protein</fullName>
    </submittedName>
</protein>
<evidence type="ECO:0000313" key="2">
    <source>
        <dbReference type="EMBL" id="TXD75751.1"/>
    </source>
</evidence>
<dbReference type="Proteomes" id="UP000321927">
    <property type="component" value="Unassembled WGS sequence"/>
</dbReference>
<dbReference type="AlphaFoldDB" id="A0A2W7QQ61"/>
<comment type="caution">
    <text evidence="1">The sequence shown here is derived from an EMBL/GenBank/DDBJ whole genome shotgun (WGS) entry which is preliminary data.</text>
</comment>
<dbReference type="EMBL" id="VORV01000020">
    <property type="protein sequence ID" value="TXD75751.1"/>
    <property type="molecule type" value="Genomic_DNA"/>
</dbReference>
<evidence type="ECO:0000313" key="3">
    <source>
        <dbReference type="Proteomes" id="UP000249115"/>
    </source>
</evidence>
<sequence>MTLQYIQDKEGKTTGVIIPIKEWQSLKEKYSELQEEVEPSTELMSWQKKILDERISDYFDDPENVGDFERTLDDIEKSL</sequence>
<dbReference type="OrthoDB" id="798979at2"/>
<proteinExistence type="predicted"/>
<name>A0A2W7QQ61_9BACT</name>